<dbReference type="AlphaFoldDB" id="A0A7Y9XAT1"/>
<comment type="caution">
    <text evidence="2">The sequence shown here is derived from an EMBL/GenBank/DDBJ whole genome shotgun (WGS) entry which is preliminary data.</text>
</comment>
<evidence type="ECO:0000256" key="1">
    <source>
        <dbReference type="SAM" id="MobiDB-lite"/>
    </source>
</evidence>
<dbReference type="Proteomes" id="UP000584931">
    <property type="component" value="Unassembled WGS sequence"/>
</dbReference>
<accession>A0A7Y9XAT1</accession>
<dbReference type="InterPro" id="IPR023214">
    <property type="entry name" value="HAD_sf"/>
</dbReference>
<dbReference type="Gene3D" id="3.40.50.1000">
    <property type="entry name" value="HAD superfamily/HAD-like"/>
    <property type="match status" value="1"/>
</dbReference>
<proteinExistence type="predicted"/>
<sequence length="75" mass="8151">MQGVHGRDPDDHALMKPQPHLREADLRQLGGESGESLLVGDSVTDIHPGKAERFRPLGCDLIIHSMDELATALKA</sequence>
<dbReference type="EMBL" id="JACCHL010000001">
    <property type="protein sequence ID" value="NYH51385.1"/>
    <property type="molecule type" value="Genomic_DNA"/>
</dbReference>
<dbReference type="RefSeq" id="WP_179809304.1">
    <property type="nucleotide sequence ID" value="NZ_JACCHL010000001.1"/>
</dbReference>
<dbReference type="GO" id="GO:0016787">
    <property type="term" value="F:hydrolase activity"/>
    <property type="evidence" value="ECO:0007669"/>
    <property type="project" value="UniProtKB-KW"/>
</dbReference>
<feature type="region of interest" description="Disordered" evidence="1">
    <location>
        <begin position="1"/>
        <end position="20"/>
    </location>
</feature>
<evidence type="ECO:0000313" key="3">
    <source>
        <dbReference type="Proteomes" id="UP000584931"/>
    </source>
</evidence>
<gene>
    <name evidence="2" type="ORF">HNR06_000974</name>
</gene>
<organism evidence="2 3">
    <name type="scientific">Nocardiopsis sinuspersici</name>
    <dbReference type="NCBI Taxonomy" id="501010"/>
    <lineage>
        <taxon>Bacteria</taxon>
        <taxon>Bacillati</taxon>
        <taxon>Actinomycetota</taxon>
        <taxon>Actinomycetes</taxon>
        <taxon>Streptosporangiales</taxon>
        <taxon>Nocardiopsidaceae</taxon>
        <taxon>Nocardiopsis</taxon>
    </lineage>
</organism>
<evidence type="ECO:0000313" key="2">
    <source>
        <dbReference type="EMBL" id="NYH51385.1"/>
    </source>
</evidence>
<dbReference type="SUPFAM" id="SSF56784">
    <property type="entry name" value="HAD-like"/>
    <property type="match status" value="1"/>
</dbReference>
<keyword evidence="2" id="KW-0378">Hydrolase</keyword>
<protein>
    <submittedName>
        <fullName evidence="2">Phosphoglycolate phosphatase-like HAD superfamily hydrolase</fullName>
    </submittedName>
</protein>
<dbReference type="InterPro" id="IPR036412">
    <property type="entry name" value="HAD-like_sf"/>
</dbReference>
<reference evidence="2 3" key="1">
    <citation type="submission" date="2020-07" db="EMBL/GenBank/DDBJ databases">
        <title>Sequencing the genomes of 1000 actinobacteria strains.</title>
        <authorList>
            <person name="Klenk H.-P."/>
        </authorList>
    </citation>
    <scope>NUCLEOTIDE SEQUENCE [LARGE SCALE GENOMIC DNA]</scope>
    <source>
        <strain evidence="2 3">DSM 45278</strain>
    </source>
</reference>
<name>A0A7Y9XAT1_9ACTN</name>